<dbReference type="PANTHER" id="PTHR21197:SF0">
    <property type="entry name" value="UDP-GALACTOPYRANOSE MUTASE"/>
    <property type="match status" value="1"/>
</dbReference>
<gene>
    <name evidence="2" type="ORF">VKT23_009634</name>
</gene>
<keyword evidence="3" id="KW-1185">Reference proteome</keyword>
<evidence type="ECO:0008006" key="4">
    <source>
        <dbReference type="Google" id="ProtNLM"/>
    </source>
</evidence>
<feature type="chain" id="PRO_5045633354" description="FAD/NAD(P)-binding domain-containing protein" evidence="1">
    <location>
        <begin position="20"/>
        <end position="492"/>
    </location>
</feature>
<accession>A0ABR1JJI6</accession>
<dbReference type="Gene3D" id="1.10.405.20">
    <property type="match status" value="1"/>
</dbReference>
<feature type="signal peptide" evidence="1">
    <location>
        <begin position="1"/>
        <end position="19"/>
    </location>
</feature>
<dbReference type="SUPFAM" id="SSF51905">
    <property type="entry name" value="FAD/NAD(P)-binding domain"/>
    <property type="match status" value="1"/>
</dbReference>
<dbReference type="InterPro" id="IPR036188">
    <property type="entry name" value="FAD/NAD-bd_sf"/>
</dbReference>
<name>A0ABR1JJI6_9AGAR</name>
<protein>
    <recommendedName>
        <fullName evidence="4">FAD/NAD(P)-binding domain-containing protein</fullName>
    </recommendedName>
</protein>
<evidence type="ECO:0000313" key="2">
    <source>
        <dbReference type="EMBL" id="KAK7459652.1"/>
    </source>
</evidence>
<comment type="caution">
    <text evidence="2">The sequence shown here is derived from an EMBL/GenBank/DDBJ whole genome shotgun (WGS) entry which is preliminary data.</text>
</comment>
<proteinExistence type="predicted"/>
<sequence>MKFCIQLAVIASCLYLVDASSPKHNDTEGYPVCIVGAGPAGLTAAHELEAKGYSVVVFERQDEVGGKCQAYYDGPDGSFFHPLGAIVLSNATYVETLPIVEAAGVPFFPAIGVTNGWNYPPLPVPINPGTVVNITRTPTPTPGQIALLESELEKYVAFWQSEFLPFSAIRYTNGIPSNFSVPIGQWLSENGYQILPTVMMQGLSLFGYGDLNHTATIYALQYFTPDIIGYFSNVVEINIIDFHAVMVHYASSIKGPIYTSTTVTKIDRSQSSPIVTYVKGPSSQTQKCSEIILAFPPLLEALTPPPYSGPPTNNSGIDIDLSPSENAVFAKVGITAYWSGAISMPQVPFNNTFSQLPTEPIVEPVLGTRIFPGSDVVSTYSWGPFQPSGRSNVSLEQARQLLLQTYSAVDFSPAQINATSNSPVPVTDGDVREFRVWDYFPRFQSGDLANGIYEEYNALQGQSKTYWISALNGFESVEFAVRAGKEIVATFF</sequence>
<evidence type="ECO:0000313" key="3">
    <source>
        <dbReference type="Proteomes" id="UP001498398"/>
    </source>
</evidence>
<dbReference type="Gene3D" id="3.30.70.1990">
    <property type="match status" value="1"/>
</dbReference>
<organism evidence="2 3">
    <name type="scientific">Marasmiellus scandens</name>
    <dbReference type="NCBI Taxonomy" id="2682957"/>
    <lineage>
        <taxon>Eukaryota</taxon>
        <taxon>Fungi</taxon>
        <taxon>Dikarya</taxon>
        <taxon>Basidiomycota</taxon>
        <taxon>Agaricomycotina</taxon>
        <taxon>Agaricomycetes</taxon>
        <taxon>Agaricomycetidae</taxon>
        <taxon>Agaricales</taxon>
        <taxon>Marasmiineae</taxon>
        <taxon>Omphalotaceae</taxon>
        <taxon>Marasmiellus</taxon>
    </lineage>
</organism>
<dbReference type="Gene3D" id="3.50.50.60">
    <property type="entry name" value="FAD/NAD(P)-binding domain"/>
    <property type="match status" value="1"/>
</dbReference>
<dbReference type="PANTHER" id="PTHR21197">
    <property type="entry name" value="UDP-GALACTOPYRANOSE MUTASE"/>
    <property type="match status" value="1"/>
</dbReference>
<keyword evidence="1" id="KW-0732">Signal</keyword>
<evidence type="ECO:0000256" key="1">
    <source>
        <dbReference type="SAM" id="SignalP"/>
    </source>
</evidence>
<dbReference type="PRINTS" id="PR00419">
    <property type="entry name" value="ADXRDTASE"/>
</dbReference>
<reference evidence="2 3" key="1">
    <citation type="submission" date="2024-01" db="EMBL/GenBank/DDBJ databases">
        <title>A draft genome for the cacao thread blight pathogen Marasmiellus scandens.</title>
        <authorList>
            <person name="Baruah I.K."/>
            <person name="Leung J."/>
            <person name="Bukari Y."/>
            <person name="Amoako-Attah I."/>
            <person name="Meinhardt L.W."/>
            <person name="Bailey B.A."/>
            <person name="Cohen S.P."/>
        </authorList>
    </citation>
    <scope>NUCLEOTIDE SEQUENCE [LARGE SCALE GENOMIC DNA]</scope>
    <source>
        <strain evidence="2 3">GH-19</strain>
    </source>
</reference>
<dbReference type="EMBL" id="JBANRG010000016">
    <property type="protein sequence ID" value="KAK7459652.1"/>
    <property type="molecule type" value="Genomic_DNA"/>
</dbReference>
<dbReference type="Proteomes" id="UP001498398">
    <property type="component" value="Unassembled WGS sequence"/>
</dbReference>
<dbReference type="Pfam" id="PF13450">
    <property type="entry name" value="NAD_binding_8"/>
    <property type="match status" value="1"/>
</dbReference>